<keyword evidence="1" id="KW-0812">Transmembrane</keyword>
<gene>
    <name evidence="2" type="ORF">SAMN05660197_1979</name>
</gene>
<feature type="transmembrane region" description="Helical" evidence="1">
    <location>
        <begin position="211"/>
        <end position="229"/>
    </location>
</feature>
<dbReference type="Proteomes" id="UP000192602">
    <property type="component" value="Unassembled WGS sequence"/>
</dbReference>
<name>A0A1W1WVS1_9BACT</name>
<feature type="transmembrane region" description="Helical" evidence="1">
    <location>
        <begin position="235"/>
        <end position="256"/>
    </location>
</feature>
<dbReference type="EMBL" id="FWWZ01000001">
    <property type="protein sequence ID" value="SMC10140.1"/>
    <property type="molecule type" value="Genomic_DNA"/>
</dbReference>
<proteinExistence type="predicted"/>
<dbReference type="OrthoDB" id="5295665at2"/>
<keyword evidence="1" id="KW-1133">Transmembrane helix</keyword>
<feature type="transmembrane region" description="Helical" evidence="1">
    <location>
        <begin position="42"/>
        <end position="64"/>
    </location>
</feature>
<feature type="transmembrane region" description="Helical" evidence="1">
    <location>
        <begin position="293"/>
        <end position="319"/>
    </location>
</feature>
<feature type="transmembrane region" description="Helical" evidence="1">
    <location>
        <begin position="136"/>
        <end position="158"/>
    </location>
</feature>
<evidence type="ECO:0000313" key="2">
    <source>
        <dbReference type="EMBL" id="SMC10140.1"/>
    </source>
</evidence>
<keyword evidence="3" id="KW-1185">Reference proteome</keyword>
<dbReference type="RefSeq" id="WP_084276515.1">
    <property type="nucleotide sequence ID" value="NZ_AP026671.1"/>
</dbReference>
<feature type="transmembrane region" description="Helical" evidence="1">
    <location>
        <begin position="103"/>
        <end position="124"/>
    </location>
</feature>
<sequence>MFKGLSLDQAPPFEAPLLFFTEALIFGLATGVSILFGNSSFGTLHLFTLGFLGYIMIGALQQMLPVVVGVSFKRPILFSLLLFFPLTAGLILFFLTLEKGYNLFFLASLFLFLAIAFFTLTTLYKLFKAPHTTDTVIAMRLALFSFFIAAALGAHILASFGLQKAPNSSFLLTHALFAGFGWVGLLIMGVSYQVIPMFYVTQEIPELYKKWLAPVGFSLIVLSAITLFINKKLSLMLFVTLLFIYIFYAVLLLQQIKRRKRAIKEPSIAFWQLGLITLFFLPLLFFIDSEKFALLFLFGFATSIIFGMLYKIIPFLSWFHISSWGFFDMPTMKEMINEKLAFIHLGVHIATLLALFINLKIFGALFALSIVLLGVNLLKPVRIYFTYKKKPSPFAQFKKS</sequence>
<organism evidence="2 3">
    <name type="scientific">Nitratiruptor tergarcus DSM 16512</name>
    <dbReference type="NCBI Taxonomy" id="1069081"/>
    <lineage>
        <taxon>Bacteria</taxon>
        <taxon>Pseudomonadati</taxon>
        <taxon>Campylobacterota</taxon>
        <taxon>Epsilonproteobacteria</taxon>
        <taxon>Nautiliales</taxon>
        <taxon>Nitratiruptoraceae</taxon>
        <taxon>Nitratiruptor</taxon>
    </lineage>
</organism>
<reference evidence="3" key="1">
    <citation type="submission" date="2017-04" db="EMBL/GenBank/DDBJ databases">
        <authorList>
            <person name="Varghese N."/>
            <person name="Submissions S."/>
        </authorList>
    </citation>
    <scope>NUCLEOTIDE SEQUENCE [LARGE SCALE GENOMIC DNA]</scope>
    <source>
        <strain evidence="3">DSM 16512</strain>
    </source>
</reference>
<feature type="transmembrane region" description="Helical" evidence="1">
    <location>
        <begin position="340"/>
        <end position="359"/>
    </location>
</feature>
<dbReference type="STRING" id="1069081.SAMN05660197_1979"/>
<protein>
    <submittedName>
        <fullName evidence="2">Uncharacterized protein</fullName>
    </submittedName>
</protein>
<feature type="transmembrane region" description="Helical" evidence="1">
    <location>
        <begin position="170"/>
        <end position="190"/>
    </location>
</feature>
<dbReference type="AlphaFoldDB" id="A0A1W1WVS1"/>
<feature type="transmembrane region" description="Helical" evidence="1">
    <location>
        <begin position="268"/>
        <end position="287"/>
    </location>
</feature>
<feature type="transmembrane region" description="Helical" evidence="1">
    <location>
        <begin position="12"/>
        <end position="36"/>
    </location>
</feature>
<accession>A0A1W1WVS1</accession>
<feature type="transmembrane region" description="Helical" evidence="1">
    <location>
        <begin position="76"/>
        <end position="97"/>
    </location>
</feature>
<keyword evidence="1" id="KW-0472">Membrane</keyword>
<evidence type="ECO:0000256" key="1">
    <source>
        <dbReference type="SAM" id="Phobius"/>
    </source>
</evidence>
<feature type="transmembrane region" description="Helical" evidence="1">
    <location>
        <begin position="365"/>
        <end position="385"/>
    </location>
</feature>
<evidence type="ECO:0000313" key="3">
    <source>
        <dbReference type="Proteomes" id="UP000192602"/>
    </source>
</evidence>